<accession>A0A7W7H0L9</accession>
<comment type="caution">
    <text evidence="1">The sequence shown here is derived from an EMBL/GenBank/DDBJ whole genome shotgun (WGS) entry which is preliminary data.</text>
</comment>
<dbReference type="SUPFAM" id="SSF53187">
    <property type="entry name" value="Zn-dependent exopeptidases"/>
    <property type="match status" value="1"/>
</dbReference>
<dbReference type="Gene3D" id="3.40.630.10">
    <property type="entry name" value="Zn peptidases"/>
    <property type="match status" value="2"/>
</dbReference>
<proteinExistence type="predicted"/>
<dbReference type="Proteomes" id="UP000546162">
    <property type="component" value="Unassembled WGS sequence"/>
</dbReference>
<sequence length="142" mass="15144">MGDDIHEYLARHADDLVRQPADRVGIPSVAGPPEREPDLLRSANWLAAALRATGFPSVEVWAAPGASDAKGQVLSHVRGIRAHLAATGREAPAVDLLDEHRDRLGADLVVFSDTMTWHTDHPAVCTSLRGMVSAQLADAGRG</sequence>
<gene>
    <name evidence="1" type="ORF">BJY16_005177</name>
</gene>
<dbReference type="EMBL" id="JACHNB010000001">
    <property type="protein sequence ID" value="MBB4741718.1"/>
    <property type="molecule type" value="Genomic_DNA"/>
</dbReference>
<name>A0A7W7H0L9_9ACTN</name>
<reference evidence="1 2" key="1">
    <citation type="submission" date="2020-08" db="EMBL/GenBank/DDBJ databases">
        <title>Sequencing the genomes of 1000 actinobacteria strains.</title>
        <authorList>
            <person name="Klenk H.-P."/>
        </authorList>
    </citation>
    <scope>NUCLEOTIDE SEQUENCE [LARGE SCALE GENOMIC DNA]</scope>
    <source>
        <strain evidence="1 2">DSM 45809</strain>
    </source>
</reference>
<evidence type="ECO:0000313" key="1">
    <source>
        <dbReference type="EMBL" id="MBB4741718.1"/>
    </source>
</evidence>
<evidence type="ECO:0000313" key="2">
    <source>
        <dbReference type="Proteomes" id="UP000546162"/>
    </source>
</evidence>
<organism evidence="1 2">
    <name type="scientific">Actinoplanes octamycinicus</name>
    <dbReference type="NCBI Taxonomy" id="135948"/>
    <lineage>
        <taxon>Bacteria</taxon>
        <taxon>Bacillati</taxon>
        <taxon>Actinomycetota</taxon>
        <taxon>Actinomycetes</taxon>
        <taxon>Micromonosporales</taxon>
        <taxon>Micromonosporaceae</taxon>
        <taxon>Actinoplanes</taxon>
    </lineage>
</organism>
<dbReference type="AlphaFoldDB" id="A0A7W7H0L9"/>
<dbReference type="RefSeq" id="WP_185042170.1">
    <property type="nucleotide sequence ID" value="NZ_BAABFG010000005.1"/>
</dbReference>
<keyword evidence="2" id="KW-1185">Reference proteome</keyword>
<protein>
    <submittedName>
        <fullName evidence="1">Acetylornithine deacetylase/succinyl-diaminopimelate desuccinylase-like protein</fullName>
    </submittedName>
</protein>